<evidence type="ECO:0000256" key="1">
    <source>
        <dbReference type="SAM" id="MobiDB-lite"/>
    </source>
</evidence>
<feature type="compositionally biased region" description="Polar residues" evidence="1">
    <location>
        <begin position="38"/>
        <end position="58"/>
    </location>
</feature>
<protein>
    <submittedName>
        <fullName evidence="2">Uncharacterized protein</fullName>
    </submittedName>
</protein>
<sequence length="112" mass="11994">MPWIYVALDIYGIPHLTSYLMGSLCSKPGTHSGGHTVLGSSADTTSSSRQAATSNPGNPRSAAAEAAERRMKAAQERGTNTANPNRGKLAAQANKPAKFVPEERQEERLVWD</sequence>
<organism evidence="2 3">
    <name type="scientific">Paramarasmius palmivorus</name>
    <dbReference type="NCBI Taxonomy" id="297713"/>
    <lineage>
        <taxon>Eukaryota</taxon>
        <taxon>Fungi</taxon>
        <taxon>Dikarya</taxon>
        <taxon>Basidiomycota</taxon>
        <taxon>Agaricomycotina</taxon>
        <taxon>Agaricomycetes</taxon>
        <taxon>Agaricomycetidae</taxon>
        <taxon>Agaricales</taxon>
        <taxon>Marasmiineae</taxon>
        <taxon>Marasmiaceae</taxon>
        <taxon>Paramarasmius</taxon>
    </lineage>
</organism>
<proteinExistence type="predicted"/>
<feature type="region of interest" description="Disordered" evidence="1">
    <location>
        <begin position="30"/>
        <end position="112"/>
    </location>
</feature>
<name>A0AAW0E4E9_9AGAR</name>
<feature type="compositionally biased region" description="Basic and acidic residues" evidence="1">
    <location>
        <begin position="100"/>
        <end position="112"/>
    </location>
</feature>
<dbReference type="EMBL" id="JAYKXP010000004">
    <property type="protein sequence ID" value="KAK7058959.1"/>
    <property type="molecule type" value="Genomic_DNA"/>
</dbReference>
<dbReference type="AlphaFoldDB" id="A0AAW0E4E9"/>
<keyword evidence="3" id="KW-1185">Reference proteome</keyword>
<comment type="caution">
    <text evidence="2">The sequence shown here is derived from an EMBL/GenBank/DDBJ whole genome shotgun (WGS) entry which is preliminary data.</text>
</comment>
<reference evidence="2 3" key="1">
    <citation type="submission" date="2024-01" db="EMBL/GenBank/DDBJ databases">
        <title>A draft genome for a cacao thread blight-causing isolate of Paramarasmius palmivorus.</title>
        <authorList>
            <person name="Baruah I.K."/>
            <person name="Bukari Y."/>
            <person name="Amoako-Attah I."/>
            <person name="Meinhardt L.W."/>
            <person name="Bailey B.A."/>
            <person name="Cohen S.P."/>
        </authorList>
    </citation>
    <scope>NUCLEOTIDE SEQUENCE [LARGE SCALE GENOMIC DNA]</scope>
    <source>
        <strain evidence="2 3">GH-12</strain>
    </source>
</reference>
<evidence type="ECO:0000313" key="3">
    <source>
        <dbReference type="Proteomes" id="UP001383192"/>
    </source>
</evidence>
<accession>A0AAW0E4E9</accession>
<dbReference type="Proteomes" id="UP001383192">
    <property type="component" value="Unassembled WGS sequence"/>
</dbReference>
<gene>
    <name evidence="2" type="ORF">VNI00_001583</name>
</gene>
<evidence type="ECO:0000313" key="2">
    <source>
        <dbReference type="EMBL" id="KAK7058959.1"/>
    </source>
</evidence>
<feature type="compositionally biased region" description="Basic and acidic residues" evidence="1">
    <location>
        <begin position="66"/>
        <end position="75"/>
    </location>
</feature>